<gene>
    <name evidence="2" type="ORF">IAC74_04885</name>
</gene>
<accession>A0A9D1T008</accession>
<feature type="transmembrane region" description="Helical" evidence="1">
    <location>
        <begin position="33"/>
        <end position="51"/>
    </location>
</feature>
<evidence type="ECO:0000313" key="3">
    <source>
        <dbReference type="Proteomes" id="UP000886743"/>
    </source>
</evidence>
<dbReference type="Pfam" id="PF04854">
    <property type="entry name" value="DUF624"/>
    <property type="match status" value="1"/>
</dbReference>
<comment type="caution">
    <text evidence="2">The sequence shown here is derived from an EMBL/GenBank/DDBJ whole genome shotgun (WGS) entry which is preliminary data.</text>
</comment>
<organism evidence="2 3">
    <name type="scientific">Candidatus Aphodoplasma excrementigallinarum</name>
    <dbReference type="NCBI Taxonomy" id="2840673"/>
    <lineage>
        <taxon>Bacteria</taxon>
        <taxon>Bacillati</taxon>
        <taxon>Bacillota</taxon>
        <taxon>Clostridia</taxon>
        <taxon>Eubacteriales</taxon>
        <taxon>Candidatus Aphodoplasma</taxon>
    </lineage>
</organism>
<feature type="transmembrane region" description="Helical" evidence="1">
    <location>
        <begin position="204"/>
        <end position="223"/>
    </location>
</feature>
<feature type="transmembrane region" description="Helical" evidence="1">
    <location>
        <begin position="84"/>
        <end position="111"/>
    </location>
</feature>
<keyword evidence="1" id="KW-0472">Membrane</keyword>
<dbReference type="EMBL" id="DVOF01000141">
    <property type="protein sequence ID" value="HIV02889.1"/>
    <property type="molecule type" value="Genomic_DNA"/>
</dbReference>
<keyword evidence="1" id="KW-1133">Transmembrane helix</keyword>
<evidence type="ECO:0000256" key="1">
    <source>
        <dbReference type="SAM" id="Phobius"/>
    </source>
</evidence>
<evidence type="ECO:0000313" key="2">
    <source>
        <dbReference type="EMBL" id="HIV02889.1"/>
    </source>
</evidence>
<keyword evidence="1" id="KW-0812">Transmembrane</keyword>
<dbReference type="AlphaFoldDB" id="A0A9D1T008"/>
<feature type="transmembrane region" description="Helical" evidence="1">
    <location>
        <begin position="138"/>
        <end position="158"/>
    </location>
</feature>
<proteinExistence type="predicted"/>
<reference evidence="2" key="2">
    <citation type="journal article" date="2021" name="PeerJ">
        <title>Extensive microbial diversity within the chicken gut microbiome revealed by metagenomics and culture.</title>
        <authorList>
            <person name="Gilroy R."/>
            <person name="Ravi A."/>
            <person name="Getino M."/>
            <person name="Pursley I."/>
            <person name="Horton D.L."/>
            <person name="Alikhan N.F."/>
            <person name="Baker D."/>
            <person name="Gharbi K."/>
            <person name="Hall N."/>
            <person name="Watson M."/>
            <person name="Adriaenssens E.M."/>
            <person name="Foster-Nyarko E."/>
            <person name="Jarju S."/>
            <person name="Secka A."/>
            <person name="Antonio M."/>
            <person name="Oren A."/>
            <person name="Chaudhuri R.R."/>
            <person name="La Ragione R."/>
            <person name="Hildebrand F."/>
            <person name="Pallen M.J."/>
        </authorList>
    </citation>
    <scope>NUCLEOTIDE SEQUENCE</scope>
    <source>
        <strain evidence="2">4920</strain>
    </source>
</reference>
<dbReference type="InterPro" id="IPR006938">
    <property type="entry name" value="DUF624"/>
</dbReference>
<protein>
    <submittedName>
        <fullName evidence="2">DUF624 domain-containing protein</fullName>
    </submittedName>
</protein>
<dbReference type="Proteomes" id="UP000886743">
    <property type="component" value="Unassembled WGS sequence"/>
</dbReference>
<sequence length="273" mass="31468">MPEKGVEKEERQKHRFFIFFDVVFRKFMKFMQLNLMFLVFSLPYLLLLYWLSPINVTSLSGVSMSGIGEFVQSLPYEDAAAFELVLRLLFALGVVILWGAGPASAGCAYVMRNFSREEHAWVFSDFWDNMKSNFKQSIVVLLIDILILYLSLVAFNFYSHQYALSPNSMFLVAQGLLAFLLILYTFMHYYIYQIMVTYKVKLSVLYKNALLFAVAKFPQNIFFTVLSGGILLGLFVLLNVFAALAFVIVFTALCKFIIEFYTAEVIRKNTIQK</sequence>
<reference evidence="2" key="1">
    <citation type="submission" date="2020-10" db="EMBL/GenBank/DDBJ databases">
        <authorList>
            <person name="Gilroy R."/>
        </authorList>
    </citation>
    <scope>NUCLEOTIDE SEQUENCE</scope>
    <source>
        <strain evidence="2">4920</strain>
    </source>
</reference>
<feature type="transmembrane region" description="Helical" evidence="1">
    <location>
        <begin position="229"/>
        <end position="258"/>
    </location>
</feature>
<name>A0A9D1T008_9FIRM</name>
<feature type="transmembrane region" description="Helical" evidence="1">
    <location>
        <begin position="170"/>
        <end position="192"/>
    </location>
</feature>